<name>A0A8H6XEV7_9AGAR</name>
<accession>A0A8H6XEV7</accession>
<dbReference type="EMBL" id="JACAZI010000019">
    <property type="protein sequence ID" value="KAF7339848.1"/>
    <property type="molecule type" value="Genomic_DNA"/>
</dbReference>
<gene>
    <name evidence="1" type="ORF">MVEN_01901600</name>
</gene>
<dbReference type="OrthoDB" id="3349961at2759"/>
<dbReference type="AlphaFoldDB" id="A0A8H6XEV7"/>
<sequence length="149" mass="17207">MLFNFRRKEIPWEVVDSKAIEPVHMYYDEDKDFDIVSIGETDTCGTYVFHVDKLKNAADLRNAVVFARQQLLKEVGKKGFNILLSERLELCLNAVHVIEVAAISWDLTIYRRAMRHRVQVTYCGRPARIDGDLPALRPPPFMQVLQDSV</sequence>
<comment type="caution">
    <text evidence="1">The sequence shown here is derived from an EMBL/GenBank/DDBJ whole genome shotgun (WGS) entry which is preliminary data.</text>
</comment>
<evidence type="ECO:0000313" key="1">
    <source>
        <dbReference type="EMBL" id="KAF7339848.1"/>
    </source>
</evidence>
<protein>
    <submittedName>
        <fullName evidence="1">Uncharacterized protein</fullName>
    </submittedName>
</protein>
<reference evidence="1" key="1">
    <citation type="submission" date="2020-05" db="EMBL/GenBank/DDBJ databases">
        <title>Mycena genomes resolve the evolution of fungal bioluminescence.</title>
        <authorList>
            <person name="Tsai I.J."/>
        </authorList>
    </citation>
    <scope>NUCLEOTIDE SEQUENCE</scope>
    <source>
        <strain evidence="1">CCC161011</strain>
    </source>
</reference>
<evidence type="ECO:0000313" key="2">
    <source>
        <dbReference type="Proteomes" id="UP000620124"/>
    </source>
</evidence>
<proteinExistence type="predicted"/>
<dbReference type="Proteomes" id="UP000620124">
    <property type="component" value="Unassembled WGS sequence"/>
</dbReference>
<keyword evidence="2" id="KW-1185">Reference proteome</keyword>
<organism evidence="1 2">
    <name type="scientific">Mycena venus</name>
    <dbReference type="NCBI Taxonomy" id="2733690"/>
    <lineage>
        <taxon>Eukaryota</taxon>
        <taxon>Fungi</taxon>
        <taxon>Dikarya</taxon>
        <taxon>Basidiomycota</taxon>
        <taxon>Agaricomycotina</taxon>
        <taxon>Agaricomycetes</taxon>
        <taxon>Agaricomycetidae</taxon>
        <taxon>Agaricales</taxon>
        <taxon>Marasmiineae</taxon>
        <taxon>Mycenaceae</taxon>
        <taxon>Mycena</taxon>
    </lineage>
</organism>